<dbReference type="SUPFAM" id="SSF117130">
    <property type="entry name" value="CsrA-like"/>
    <property type="match status" value="1"/>
</dbReference>
<dbReference type="GO" id="GO:0045947">
    <property type="term" value="P:negative regulation of translational initiation"/>
    <property type="evidence" value="ECO:0007669"/>
    <property type="project" value="UniProtKB-UniRule"/>
</dbReference>
<evidence type="ECO:0000256" key="3">
    <source>
        <dbReference type="ARBA" id="ARBA00022845"/>
    </source>
</evidence>
<dbReference type="GO" id="GO:0006109">
    <property type="term" value="P:regulation of carbohydrate metabolic process"/>
    <property type="evidence" value="ECO:0007669"/>
    <property type="project" value="UniProtKB-UniRule"/>
</dbReference>
<proteinExistence type="inferred from homology"/>
<dbReference type="FunFam" id="2.60.40.4380:FF:000002">
    <property type="entry name" value="Translational regulator CsrA"/>
    <property type="match status" value="1"/>
</dbReference>
<dbReference type="GO" id="GO:0005829">
    <property type="term" value="C:cytosol"/>
    <property type="evidence" value="ECO:0007669"/>
    <property type="project" value="TreeGrafter"/>
</dbReference>
<evidence type="ECO:0000256" key="5">
    <source>
        <dbReference type="ARBA" id="ARBA00023159"/>
    </source>
</evidence>
<dbReference type="GO" id="GO:0048027">
    <property type="term" value="F:mRNA 5'-UTR binding"/>
    <property type="evidence" value="ECO:0007669"/>
    <property type="project" value="UniProtKB-UniRule"/>
</dbReference>
<dbReference type="Gene3D" id="2.60.40.4380">
    <property type="entry name" value="Translational regulator CsrA"/>
    <property type="match status" value="1"/>
</dbReference>
<evidence type="ECO:0000256" key="2">
    <source>
        <dbReference type="ARBA" id="ARBA00022491"/>
    </source>
</evidence>
<dbReference type="EMBL" id="FOEQ01000006">
    <property type="protein sequence ID" value="SER18462.1"/>
    <property type="molecule type" value="Genomic_DNA"/>
</dbReference>
<name>A0A1H9M439_9PSED</name>
<keyword evidence="2 6" id="KW-0678">Repressor</keyword>
<dbReference type="NCBIfam" id="NF002469">
    <property type="entry name" value="PRK01712.1"/>
    <property type="match status" value="1"/>
</dbReference>
<dbReference type="Pfam" id="PF02599">
    <property type="entry name" value="CsrA"/>
    <property type="match status" value="1"/>
</dbReference>
<dbReference type="PANTHER" id="PTHR34984:SF1">
    <property type="entry name" value="CARBON STORAGE REGULATOR"/>
    <property type="match status" value="1"/>
</dbReference>
<dbReference type="AlphaFoldDB" id="A0A1H9M439"/>
<dbReference type="InterPro" id="IPR036107">
    <property type="entry name" value="CsrA_sf"/>
</dbReference>
<evidence type="ECO:0000256" key="6">
    <source>
        <dbReference type="HAMAP-Rule" id="MF_00167"/>
    </source>
</evidence>
<dbReference type="PANTHER" id="PTHR34984">
    <property type="entry name" value="CARBON STORAGE REGULATOR"/>
    <property type="match status" value="1"/>
</dbReference>
<organism evidence="7 8">
    <name type="scientific">Pseudomonas soli</name>
    <dbReference type="NCBI Taxonomy" id="1306993"/>
    <lineage>
        <taxon>Bacteria</taxon>
        <taxon>Pseudomonadati</taxon>
        <taxon>Pseudomonadota</taxon>
        <taxon>Gammaproteobacteria</taxon>
        <taxon>Pseudomonadales</taxon>
        <taxon>Pseudomonadaceae</taxon>
        <taxon>Pseudomonas</taxon>
    </lineage>
</organism>
<comment type="similarity">
    <text evidence="6">Belongs to the CsrA/RsmA family.</text>
</comment>
<dbReference type="GO" id="GO:0045948">
    <property type="term" value="P:positive regulation of translational initiation"/>
    <property type="evidence" value="ECO:0007669"/>
    <property type="project" value="UniProtKB-UniRule"/>
</dbReference>
<keyword evidence="5 6" id="KW-0010">Activator</keyword>
<dbReference type="GO" id="GO:0006402">
    <property type="term" value="P:mRNA catabolic process"/>
    <property type="evidence" value="ECO:0007669"/>
    <property type="project" value="InterPro"/>
</dbReference>
<reference evidence="7 8" key="1">
    <citation type="submission" date="2016-10" db="EMBL/GenBank/DDBJ databases">
        <authorList>
            <person name="de Groot N.N."/>
        </authorList>
    </citation>
    <scope>NUCLEOTIDE SEQUENCE [LARGE SCALE GENOMIC DNA]</scope>
    <source>
        <strain evidence="7 8">LMG 27941</strain>
    </source>
</reference>
<sequence length="64" mass="7216">MLILTRRIGETIRIDDDIQVTVLGVKGNQVRIGVTAPDAVEVHRQEVYERIYRESAQLDPALQG</sequence>
<comment type="subcellular location">
    <subcellularLocation>
        <location evidence="6">Cytoplasm</location>
    </subcellularLocation>
</comment>
<dbReference type="Proteomes" id="UP000199221">
    <property type="component" value="Unassembled WGS sequence"/>
</dbReference>
<keyword evidence="4 6" id="KW-0694">RNA-binding</keyword>
<evidence type="ECO:0000256" key="4">
    <source>
        <dbReference type="ARBA" id="ARBA00022884"/>
    </source>
</evidence>
<comment type="subunit">
    <text evidence="6">Homodimer; the beta-strands of each monomer intercalate to form a hydrophobic core, while the alpha-helices form wings that extend away from the core.</text>
</comment>
<accession>A0A1H9M439</accession>
<evidence type="ECO:0000256" key="1">
    <source>
        <dbReference type="ARBA" id="ARBA00022490"/>
    </source>
</evidence>
<gene>
    <name evidence="6" type="primary">csrA</name>
    <name evidence="7" type="ORF">SAMN05216230_10661</name>
</gene>
<protein>
    <recommendedName>
        <fullName evidence="6">Translational regulator CsrA</fullName>
    </recommendedName>
    <alternativeName>
        <fullName evidence="6">Carbon storage regulator</fullName>
    </alternativeName>
</protein>
<dbReference type="NCBIfam" id="TIGR00202">
    <property type="entry name" value="csrA"/>
    <property type="match status" value="1"/>
</dbReference>
<dbReference type="InterPro" id="IPR003751">
    <property type="entry name" value="CsrA"/>
</dbReference>
<evidence type="ECO:0000313" key="7">
    <source>
        <dbReference type="EMBL" id="SER18462.1"/>
    </source>
</evidence>
<keyword evidence="1 6" id="KW-0963">Cytoplasm</keyword>
<comment type="function">
    <text evidence="6">A key translational regulator that binds mRNA to regulate translation initiation and/or mRNA stability. Mediates global changes in gene expression, shifting from rapid growth to stress survival by linking envelope stress, the stringent response and the catabolite repression systems. Usually binds in the 5'-UTR; binding at or near the Shine-Dalgarno sequence prevents ribosome-binding, repressing translation, binding elsewhere in the 5'-UTR can activate translation and/or stabilize the mRNA. Its function is antagonized by small RNA(s).</text>
</comment>
<dbReference type="HAMAP" id="MF_00167">
    <property type="entry name" value="CsrA"/>
    <property type="match status" value="1"/>
</dbReference>
<dbReference type="RefSeq" id="WP_094011482.1">
    <property type="nucleotide sequence ID" value="NZ_FOEQ01000006.1"/>
</dbReference>
<evidence type="ECO:0000313" key="8">
    <source>
        <dbReference type="Proteomes" id="UP000199221"/>
    </source>
</evidence>
<keyword evidence="3 6" id="KW-0810">Translation regulation</keyword>